<comment type="caution">
    <text evidence="1">The sequence shown here is derived from an EMBL/GenBank/DDBJ whole genome shotgun (WGS) entry which is preliminary data.</text>
</comment>
<dbReference type="Gene3D" id="3.20.20.150">
    <property type="entry name" value="Divalent-metal-dependent TIM barrel enzymes"/>
    <property type="match status" value="1"/>
</dbReference>
<evidence type="ECO:0000313" key="1">
    <source>
        <dbReference type="EMBL" id="PTI68433.1"/>
    </source>
</evidence>
<keyword evidence="1" id="KW-0413">Isomerase</keyword>
<dbReference type="RefSeq" id="WP_046836021.1">
    <property type="nucleotide sequence ID" value="NZ_CP118976.1"/>
</dbReference>
<dbReference type="SUPFAM" id="SSF51658">
    <property type="entry name" value="Xylose isomerase-like"/>
    <property type="match status" value="1"/>
</dbReference>
<keyword evidence="2" id="KW-1185">Reference proteome</keyword>
<proteinExistence type="predicted"/>
<dbReference type="EMBL" id="PZFR01000054">
    <property type="protein sequence ID" value="PTI68433.1"/>
    <property type="molecule type" value="Genomic_DNA"/>
</dbReference>
<reference evidence="1 2" key="1">
    <citation type="journal article" date="2016" name="Front. Microbiol.">
        <title>Comprehensive Phylogenetic Analysis of Bovine Non-aureus Staphylococci Species Based on Whole-Genome Sequencing.</title>
        <authorList>
            <person name="Naushad S."/>
            <person name="Barkema H.W."/>
            <person name="Luby C."/>
            <person name="Condas L.A."/>
            <person name="Nobrega D.B."/>
            <person name="Carson D.A."/>
            <person name="De Buck J."/>
        </authorList>
    </citation>
    <scope>NUCLEOTIDE SEQUENCE [LARGE SCALE GENOMIC DNA]</scope>
    <source>
        <strain evidence="1 2">SNUC 1084</strain>
    </source>
</reference>
<dbReference type="GO" id="GO:0016853">
    <property type="term" value="F:isomerase activity"/>
    <property type="evidence" value="ECO:0007669"/>
    <property type="project" value="UniProtKB-KW"/>
</dbReference>
<dbReference type="Proteomes" id="UP000240859">
    <property type="component" value="Unassembled WGS sequence"/>
</dbReference>
<evidence type="ECO:0000313" key="2">
    <source>
        <dbReference type="Proteomes" id="UP000240859"/>
    </source>
</evidence>
<gene>
    <name evidence="1" type="ORF">BU057_08825</name>
</gene>
<dbReference type="GeneID" id="93721761"/>
<organism evidence="1 2">
    <name type="scientific">Staphylococcus succinus</name>
    <dbReference type="NCBI Taxonomy" id="61015"/>
    <lineage>
        <taxon>Bacteria</taxon>
        <taxon>Bacillati</taxon>
        <taxon>Bacillota</taxon>
        <taxon>Bacilli</taxon>
        <taxon>Bacillales</taxon>
        <taxon>Staphylococcaceae</taxon>
        <taxon>Staphylococcus</taxon>
    </lineage>
</organism>
<protein>
    <submittedName>
        <fullName evidence="1">Sugar phosphate isomerase/epimerase</fullName>
    </submittedName>
</protein>
<name>A0ABX5IL23_9STAP</name>
<sequence length="249" mass="28495">MNSNGLVFNMLVAQEKINFGLTQLELFDYIVDMGFNNIELRREYFKDIDSEITAITKFCERNKITIFYSVPDAIFLDSGKLNPAISQYFDEAKKLKATHVKMTIGNYQEKSQLRNLKMINQQAFNFMVENDQTQQSGKINNILSFLNDTTAIGLNIGYTYDLGNFRYVGESEVTGAEVLKPYISYIHLKNVSQVHDKLVATSLDRGDIDWKQVLSRLPKDVPVALEYPSNQKVEILTDKQLIEVFGYGN</sequence>
<accession>A0ABX5IL23</accession>
<dbReference type="InterPro" id="IPR036237">
    <property type="entry name" value="Xyl_isomerase-like_sf"/>
</dbReference>